<gene>
    <name evidence="2" type="ORF">CB5_LOCUS10665</name>
</gene>
<evidence type="ECO:0000313" key="2">
    <source>
        <dbReference type="EMBL" id="CAD1827454.1"/>
    </source>
</evidence>
<proteinExistence type="predicted"/>
<reference evidence="2" key="1">
    <citation type="submission" date="2020-07" db="EMBL/GenBank/DDBJ databases">
        <authorList>
            <person name="Lin J."/>
        </authorList>
    </citation>
    <scope>NUCLEOTIDE SEQUENCE</scope>
</reference>
<dbReference type="EMBL" id="LR862146">
    <property type="protein sequence ID" value="CAD1827454.1"/>
    <property type="molecule type" value="Genomic_DNA"/>
</dbReference>
<evidence type="ECO:0000256" key="1">
    <source>
        <dbReference type="SAM" id="MobiDB-lite"/>
    </source>
</evidence>
<feature type="region of interest" description="Disordered" evidence="1">
    <location>
        <begin position="106"/>
        <end position="159"/>
    </location>
</feature>
<dbReference type="AlphaFoldDB" id="A0A6V7P9T8"/>
<sequence>MRAIGRNSVNDPPESLEKLRTQFKHSNLAICKDSVPTYGSHPEKRGLTLSTEVSKVKIIGCSQVAHCRECTGTTLKLYRNKRIALGDRSLAGRDRSHWLGWRGPLRQPVSGSEKPVPERWPSGRSRNLAKSRRYHSREPVSQARTGLPGTGLSSRDRFPNAKSPLPEWVAFGTGLPELGPVPHCEISLVKAV</sequence>
<organism evidence="2">
    <name type="scientific">Ananas comosus var. bracteatus</name>
    <name type="common">red pineapple</name>
    <dbReference type="NCBI Taxonomy" id="296719"/>
    <lineage>
        <taxon>Eukaryota</taxon>
        <taxon>Viridiplantae</taxon>
        <taxon>Streptophyta</taxon>
        <taxon>Embryophyta</taxon>
        <taxon>Tracheophyta</taxon>
        <taxon>Spermatophyta</taxon>
        <taxon>Magnoliopsida</taxon>
        <taxon>Liliopsida</taxon>
        <taxon>Poales</taxon>
        <taxon>Bromeliaceae</taxon>
        <taxon>Bromelioideae</taxon>
        <taxon>Ananas</taxon>
    </lineage>
</organism>
<name>A0A6V7P9T8_ANACO</name>
<accession>A0A6V7P9T8</accession>
<protein>
    <submittedName>
        <fullName evidence="2">Uncharacterized protein</fullName>
    </submittedName>
</protein>